<keyword evidence="1" id="KW-1133">Transmembrane helix</keyword>
<protein>
    <recommendedName>
        <fullName evidence="2">VanZ-like domain-containing protein</fullName>
    </recommendedName>
</protein>
<evidence type="ECO:0000259" key="2">
    <source>
        <dbReference type="Pfam" id="PF04892"/>
    </source>
</evidence>
<comment type="caution">
    <text evidence="3">The sequence shown here is derived from an EMBL/GenBank/DDBJ whole genome shotgun (WGS) entry which is preliminary data.</text>
</comment>
<dbReference type="InterPro" id="IPR006976">
    <property type="entry name" value="VanZ-like"/>
</dbReference>
<gene>
    <name evidence="3" type="ORF">I215_00170</name>
</gene>
<accession>K2QNT0</accession>
<feature type="transmembrane region" description="Helical" evidence="1">
    <location>
        <begin position="91"/>
        <end position="110"/>
    </location>
</feature>
<sequence>MAMLWLILVTIACLVPVGIVRDVEPDFKISDKIAHGFFYFVNTILCFLYFYKPDLKSILLKVSLFSFFYGIIIEVLQLVLPFGRSAEFTDVLANAAGILLAVLLIKFGFLKRVKN</sequence>
<keyword evidence="1" id="KW-0812">Transmembrane</keyword>
<dbReference type="NCBIfam" id="NF037970">
    <property type="entry name" value="vanZ_1"/>
    <property type="match status" value="1"/>
</dbReference>
<proteinExistence type="predicted"/>
<dbReference type="PANTHER" id="PTHR28008:SF1">
    <property type="entry name" value="DOMAIN PROTEIN, PUTATIVE (AFU_ORTHOLOGUE AFUA_3G10980)-RELATED"/>
    <property type="match status" value="1"/>
</dbReference>
<feature type="domain" description="VanZ-like" evidence="2">
    <location>
        <begin position="34"/>
        <end position="107"/>
    </location>
</feature>
<name>K2QNT0_9FLAO</name>
<dbReference type="PANTHER" id="PTHR28008">
    <property type="entry name" value="DOMAIN PROTEIN, PUTATIVE (AFU_ORTHOLOGUE AFUA_3G10980)-RELATED"/>
    <property type="match status" value="1"/>
</dbReference>
<dbReference type="STRING" id="555500.I215_00170"/>
<evidence type="ECO:0000313" key="4">
    <source>
        <dbReference type="Proteomes" id="UP000007364"/>
    </source>
</evidence>
<keyword evidence="4" id="KW-1185">Reference proteome</keyword>
<organism evidence="3 4">
    <name type="scientific">Galbibacter marinus</name>
    <dbReference type="NCBI Taxonomy" id="555500"/>
    <lineage>
        <taxon>Bacteria</taxon>
        <taxon>Pseudomonadati</taxon>
        <taxon>Bacteroidota</taxon>
        <taxon>Flavobacteriia</taxon>
        <taxon>Flavobacteriales</taxon>
        <taxon>Flavobacteriaceae</taxon>
        <taxon>Galbibacter</taxon>
    </lineage>
</organism>
<feature type="transmembrane region" description="Helical" evidence="1">
    <location>
        <begin position="32"/>
        <end position="51"/>
    </location>
</feature>
<evidence type="ECO:0000256" key="1">
    <source>
        <dbReference type="SAM" id="Phobius"/>
    </source>
</evidence>
<evidence type="ECO:0000313" key="3">
    <source>
        <dbReference type="EMBL" id="EKF56582.1"/>
    </source>
</evidence>
<dbReference type="EMBL" id="AMSG01000001">
    <property type="protein sequence ID" value="EKF56582.1"/>
    <property type="molecule type" value="Genomic_DNA"/>
</dbReference>
<keyword evidence="1" id="KW-0472">Membrane</keyword>
<reference evidence="3 4" key="1">
    <citation type="journal article" date="2012" name="J. Bacteriol.">
        <title>Genome Sequence of Galbibacter marinum Type Strain ck-I2-15.</title>
        <authorList>
            <person name="Lai Q."/>
            <person name="Li C."/>
            <person name="Shao Z."/>
        </authorList>
    </citation>
    <scope>NUCLEOTIDE SEQUENCE [LARGE SCALE GENOMIC DNA]</scope>
    <source>
        <strain evidence="4">ck-I2-15</strain>
    </source>
</reference>
<dbReference type="RefSeq" id="WP_008989912.1">
    <property type="nucleotide sequence ID" value="NZ_AMSG01000001.1"/>
</dbReference>
<feature type="transmembrane region" description="Helical" evidence="1">
    <location>
        <begin position="58"/>
        <end position="79"/>
    </location>
</feature>
<dbReference type="Proteomes" id="UP000007364">
    <property type="component" value="Unassembled WGS sequence"/>
</dbReference>
<dbReference type="Pfam" id="PF04892">
    <property type="entry name" value="VanZ"/>
    <property type="match status" value="1"/>
</dbReference>
<dbReference type="AlphaFoldDB" id="K2QNT0"/>